<comment type="caution">
    <text evidence="1">The sequence shown here is derived from an EMBL/GenBank/DDBJ whole genome shotgun (WGS) entry which is preliminary data.</text>
</comment>
<organism evidence="1 2">
    <name type="scientific">Crotalaria pallida</name>
    <name type="common">Smooth rattlebox</name>
    <name type="synonym">Crotalaria striata</name>
    <dbReference type="NCBI Taxonomy" id="3830"/>
    <lineage>
        <taxon>Eukaryota</taxon>
        <taxon>Viridiplantae</taxon>
        <taxon>Streptophyta</taxon>
        <taxon>Embryophyta</taxon>
        <taxon>Tracheophyta</taxon>
        <taxon>Spermatophyta</taxon>
        <taxon>Magnoliopsida</taxon>
        <taxon>eudicotyledons</taxon>
        <taxon>Gunneridae</taxon>
        <taxon>Pentapetalae</taxon>
        <taxon>rosids</taxon>
        <taxon>fabids</taxon>
        <taxon>Fabales</taxon>
        <taxon>Fabaceae</taxon>
        <taxon>Papilionoideae</taxon>
        <taxon>50 kb inversion clade</taxon>
        <taxon>genistoids sensu lato</taxon>
        <taxon>core genistoids</taxon>
        <taxon>Crotalarieae</taxon>
        <taxon>Crotalaria</taxon>
    </lineage>
</organism>
<reference evidence="1 2" key="1">
    <citation type="submission" date="2024-01" db="EMBL/GenBank/DDBJ databases">
        <title>The genomes of 5 underutilized Papilionoideae crops provide insights into root nodulation and disease resistanc.</title>
        <authorList>
            <person name="Yuan L."/>
        </authorList>
    </citation>
    <scope>NUCLEOTIDE SEQUENCE [LARGE SCALE GENOMIC DNA]</scope>
    <source>
        <strain evidence="1">ZHUSHIDOU_FW_LH</strain>
        <tissue evidence="1">Leaf</tissue>
    </source>
</reference>
<keyword evidence="2" id="KW-1185">Reference proteome</keyword>
<dbReference type="EMBL" id="JAYWIO010000005">
    <property type="protein sequence ID" value="KAK7258603.1"/>
    <property type="molecule type" value="Genomic_DNA"/>
</dbReference>
<protein>
    <submittedName>
        <fullName evidence="1">Uncharacterized protein</fullName>
    </submittedName>
</protein>
<name>A0AAN9ERH0_CROPI</name>
<dbReference type="InterPro" id="IPR027443">
    <property type="entry name" value="IPNS-like_sf"/>
</dbReference>
<gene>
    <name evidence="1" type="ORF">RIF29_24184</name>
</gene>
<evidence type="ECO:0000313" key="1">
    <source>
        <dbReference type="EMBL" id="KAK7258603.1"/>
    </source>
</evidence>
<dbReference type="Proteomes" id="UP001372338">
    <property type="component" value="Unassembled WGS sequence"/>
</dbReference>
<dbReference type="Gene3D" id="2.60.120.330">
    <property type="entry name" value="B-lactam Antibiotic, Isopenicillin N Synthase, Chain"/>
    <property type="match status" value="1"/>
</dbReference>
<accession>A0AAN9ERH0</accession>
<sequence>MVRIDPKRVPEIFIRNDIDKGDATRMHHLSPQIPIIDFAMLREGSQEELLKLDMACKDWGFFQPSSVQDLQSITKAFGFAANQSKLRDSLLREKWSNERYKSVEHRVVANKIKVRSVHEVILTPSTEKIVEPNSLGDGDLVNLYLQRRGSTN</sequence>
<proteinExistence type="predicted"/>
<evidence type="ECO:0000313" key="2">
    <source>
        <dbReference type="Proteomes" id="UP001372338"/>
    </source>
</evidence>
<dbReference type="SUPFAM" id="SSF51197">
    <property type="entry name" value="Clavaminate synthase-like"/>
    <property type="match status" value="2"/>
</dbReference>
<dbReference type="AlphaFoldDB" id="A0AAN9ERH0"/>